<comment type="caution">
    <text evidence="2">The sequence shown here is derived from an EMBL/GenBank/DDBJ whole genome shotgun (WGS) entry which is preliminary data.</text>
</comment>
<protein>
    <submittedName>
        <fullName evidence="2">Uncharacterized protein</fullName>
    </submittedName>
</protein>
<feature type="chain" id="PRO_5034802960" evidence="1">
    <location>
        <begin position="18"/>
        <end position="82"/>
    </location>
</feature>
<proteinExistence type="predicted"/>
<gene>
    <name evidence="2" type="ORF">EG328_001041</name>
</gene>
<reference evidence="2 3" key="1">
    <citation type="submission" date="2018-12" db="EMBL/GenBank/DDBJ databases">
        <title>Venturia inaequalis Genome Resource.</title>
        <authorList>
            <person name="Lichtner F.J."/>
        </authorList>
    </citation>
    <scope>NUCLEOTIDE SEQUENCE [LARGE SCALE GENOMIC DNA]</scope>
    <source>
        <strain evidence="2 3">120213</strain>
    </source>
</reference>
<sequence length="82" mass="8730">MLFKSLAVLLLATSTLACKPGKIASEGCCFKDRSVCVYWLGIYAGCQGHSHPPFCSDEVRKGCGADCCRTDGPLGIRGDKCL</sequence>
<dbReference type="EMBL" id="WNWS01000122">
    <property type="protein sequence ID" value="KAE9979205.1"/>
    <property type="molecule type" value="Genomic_DNA"/>
</dbReference>
<evidence type="ECO:0000313" key="3">
    <source>
        <dbReference type="Proteomes" id="UP000447873"/>
    </source>
</evidence>
<name>A0A8H3UZG5_VENIN</name>
<evidence type="ECO:0000256" key="1">
    <source>
        <dbReference type="SAM" id="SignalP"/>
    </source>
</evidence>
<dbReference type="Proteomes" id="UP000447873">
    <property type="component" value="Unassembled WGS sequence"/>
</dbReference>
<dbReference type="OrthoDB" id="5321842at2759"/>
<evidence type="ECO:0000313" key="2">
    <source>
        <dbReference type="EMBL" id="KAE9979205.1"/>
    </source>
</evidence>
<feature type="signal peptide" evidence="1">
    <location>
        <begin position="1"/>
        <end position="17"/>
    </location>
</feature>
<organism evidence="2 3">
    <name type="scientific">Venturia inaequalis</name>
    <name type="common">Apple scab fungus</name>
    <dbReference type="NCBI Taxonomy" id="5025"/>
    <lineage>
        <taxon>Eukaryota</taxon>
        <taxon>Fungi</taxon>
        <taxon>Dikarya</taxon>
        <taxon>Ascomycota</taxon>
        <taxon>Pezizomycotina</taxon>
        <taxon>Dothideomycetes</taxon>
        <taxon>Pleosporomycetidae</taxon>
        <taxon>Venturiales</taxon>
        <taxon>Venturiaceae</taxon>
        <taxon>Venturia</taxon>
    </lineage>
</organism>
<dbReference type="AlphaFoldDB" id="A0A8H3UZG5"/>
<dbReference type="PROSITE" id="PS51257">
    <property type="entry name" value="PROKAR_LIPOPROTEIN"/>
    <property type="match status" value="1"/>
</dbReference>
<accession>A0A8H3UZG5</accession>
<keyword evidence="1" id="KW-0732">Signal</keyword>